<dbReference type="EMBL" id="JAMGBB010000001">
    <property type="protein sequence ID" value="MCL6740053.1"/>
    <property type="molecule type" value="Genomic_DNA"/>
</dbReference>
<reference evidence="1" key="1">
    <citation type="submission" date="2022-05" db="EMBL/GenBank/DDBJ databases">
        <authorList>
            <person name="Jo J.-H."/>
            <person name="Im W.-T."/>
        </authorList>
    </citation>
    <scope>NUCLEOTIDE SEQUENCE</scope>
    <source>
        <strain evidence="1">RB56-2</strain>
    </source>
</reference>
<name>A0ABT0S6T5_9SPHN</name>
<gene>
    <name evidence="1" type="ORF">LZ518_02745</name>
</gene>
<proteinExistence type="predicted"/>
<keyword evidence="2" id="KW-1185">Reference proteome</keyword>
<dbReference type="Proteomes" id="UP001165383">
    <property type="component" value="Unassembled WGS sequence"/>
</dbReference>
<dbReference type="RefSeq" id="WP_249914508.1">
    <property type="nucleotide sequence ID" value="NZ_JAMGBB010000001.1"/>
</dbReference>
<sequence>MEWPLAASAADRPVDPARPRVGRDRLGVAMADFFLDEGSRLTDEERALIAAMLRGLVGDIVDELVAGLPAMLAAQADRGREGLYRRLRAAGLMERQGLVALLLRRADEQQLSARADPRHPTVASLVSDDSAPVAEAAMALALARGRRRDRFGRMSVEFDDLDAEDAVALVHAVAAGLRDALTEDADEALGSASHGLLSRHDEGRRLEAAVAALARVLDAQNRADDVLVRRVAEDGDASLLVGLLARRAGIDQLDAWNFFTGGDAMMLARLAGCDRTAAAQMLAAFEPMAGASAAERFIDRYDSIDDAAVERCRRWLRLDPHYRAARDALEPGNG</sequence>
<organism evidence="1 2">
    <name type="scientific">Sphingomonas brevis</name>
    <dbReference type="NCBI Taxonomy" id="2908206"/>
    <lineage>
        <taxon>Bacteria</taxon>
        <taxon>Pseudomonadati</taxon>
        <taxon>Pseudomonadota</taxon>
        <taxon>Alphaproteobacteria</taxon>
        <taxon>Sphingomonadales</taxon>
        <taxon>Sphingomonadaceae</taxon>
        <taxon>Sphingomonas</taxon>
    </lineage>
</organism>
<comment type="caution">
    <text evidence="1">The sequence shown here is derived from an EMBL/GenBank/DDBJ whole genome shotgun (WGS) entry which is preliminary data.</text>
</comment>
<protein>
    <recommendedName>
        <fullName evidence="3">DUF2336 domain-containing protein</fullName>
    </recommendedName>
</protein>
<evidence type="ECO:0000313" key="1">
    <source>
        <dbReference type="EMBL" id="MCL6740053.1"/>
    </source>
</evidence>
<accession>A0ABT0S6T5</accession>
<evidence type="ECO:0008006" key="3">
    <source>
        <dbReference type="Google" id="ProtNLM"/>
    </source>
</evidence>
<evidence type="ECO:0000313" key="2">
    <source>
        <dbReference type="Proteomes" id="UP001165383"/>
    </source>
</evidence>